<gene>
    <name evidence="1" type="ORF">NO1_1198</name>
</gene>
<evidence type="ECO:0000313" key="1">
    <source>
        <dbReference type="EMBL" id="GBR73939.1"/>
    </source>
</evidence>
<reference evidence="1 2" key="1">
    <citation type="journal article" date="2019" name="ISME J.">
        <title>Genome analyses of uncultured TG2/ZB3 bacteria in 'Margulisbacteria' specifically attached to ectosymbiotic spirochetes of protists in the termite gut.</title>
        <authorList>
            <person name="Utami Y.D."/>
            <person name="Kuwahara H."/>
            <person name="Igai K."/>
            <person name="Murakami T."/>
            <person name="Sugaya K."/>
            <person name="Morikawa T."/>
            <person name="Nagura Y."/>
            <person name="Yuki M."/>
            <person name="Deevong P."/>
            <person name="Inoue T."/>
            <person name="Kihara K."/>
            <person name="Lo N."/>
            <person name="Yamada A."/>
            <person name="Ohkuma M."/>
            <person name="Hongoh Y."/>
        </authorList>
    </citation>
    <scope>NUCLEOTIDE SEQUENCE [LARGE SCALE GENOMIC DNA]</scope>
    <source>
        <strain evidence="1">NkOx7-01</strain>
    </source>
</reference>
<dbReference type="InterPro" id="IPR025127">
    <property type="entry name" value="DUF4054"/>
</dbReference>
<comment type="caution">
    <text evidence="1">The sequence shown here is derived from an EMBL/GenBank/DDBJ whole genome shotgun (WGS) entry which is preliminary data.</text>
</comment>
<dbReference type="EMBL" id="BGZN01000025">
    <property type="protein sequence ID" value="GBR73939.1"/>
    <property type="molecule type" value="Genomic_DNA"/>
</dbReference>
<accession>A0A388TB00</accession>
<organism evidence="1 2">
    <name type="scientific">Termititenax aidoneus</name>
    <dbReference type="NCBI Taxonomy" id="2218524"/>
    <lineage>
        <taxon>Bacteria</taxon>
        <taxon>Bacillati</taxon>
        <taxon>Candidatus Margulisiibacteriota</taxon>
        <taxon>Candidatus Termititenacia</taxon>
        <taxon>Candidatus Termititenacales</taxon>
        <taxon>Candidatus Termititenacaceae</taxon>
        <taxon>Candidatus Termititenax</taxon>
    </lineage>
</organism>
<evidence type="ECO:0000313" key="2">
    <source>
        <dbReference type="Proteomes" id="UP000269352"/>
    </source>
</evidence>
<dbReference type="Proteomes" id="UP000269352">
    <property type="component" value="Unassembled WGS sequence"/>
</dbReference>
<dbReference type="AlphaFoldDB" id="A0A388TB00"/>
<proteinExistence type="predicted"/>
<name>A0A388TB00_TERA1</name>
<keyword evidence="2" id="KW-1185">Reference proteome</keyword>
<sequence length="140" mass="15322">MQWPLIISEFKDYFDRDFTFGVNIPDIRDKDIQRAIGEASAIFNPDIYPDETKALAFAYLVAHFIKTDINAANTGSTTSVGIQTGRSAGSVSESLAVPEWALKNPMYSALARTYYGQKYLALTDTYAVGTIVVVGGNTLP</sequence>
<protein>
    <submittedName>
        <fullName evidence="1">Phage-related protein</fullName>
    </submittedName>
</protein>
<dbReference type="Pfam" id="PF13262">
    <property type="entry name" value="DUF4054"/>
    <property type="match status" value="1"/>
</dbReference>